<feature type="transmembrane region" description="Helical" evidence="7">
    <location>
        <begin position="35"/>
        <end position="60"/>
    </location>
</feature>
<sequence length="601" mass="69010">MKKFNTKLWVGKQKIINSLSSQKTKNKLSVAKASIYSILFGLIIGIIIIFANGANGFAFIFSSINYSLKNTSQTFLPTTINYFSTYALMGIGLALGFKIGLFNMGGTGQAVIGMILSVLAIGNKATSSGISFKDVDNIFVINVFLIFIFSGIAVSLISGILKVTFNIHEVVTTVMLNWIVWIFANWIFDRVDWQWSVNHSTEKLNTNWVSIGGNTWLLGFILTLVSVALVYILINLTTYGYKFRVAGSQPTAAKYAGINIKFYIILTTALQGLFISMGGFIYYMTIQLSITTGKISELPTIGFDAIPIALVAFSNVFGILPVAFLWAMLKNGSGIAKSIEFSLLSKDVSMLVFGAITYGAGVSALFFKLKIYEYIYRNYFIFYNYNLKQKWSNCISKIWSLRKEKINIKKNKALLEIKNKIKNLKNQKDIKKDYHLTKQEIKNNLSYHIREEKNNFKIIFDDEINNFKKYSIQGFKNKNKKVLNNKRLELFNNYVSSINKLNIKVNDIKKYSELDNWKKEIKNLKVDFEKNNFELYKKYLEEKIIFKINYKNNLTNLKQEINILKKEFKNLKKNTSDKKDKVEYRVEFFNKRKEVAKKYVN</sequence>
<evidence type="ECO:0000256" key="3">
    <source>
        <dbReference type="ARBA" id="ARBA00022692"/>
    </source>
</evidence>
<keyword evidence="2" id="KW-1003">Cell membrane</keyword>
<comment type="subcellular location">
    <subcellularLocation>
        <location evidence="1">Cell membrane</location>
        <topology evidence="1">Multi-pass membrane protein</topology>
    </subcellularLocation>
</comment>
<dbReference type="EMBL" id="CP038013">
    <property type="protein sequence ID" value="QBQ07750.1"/>
    <property type="molecule type" value="Genomic_DNA"/>
</dbReference>
<accession>A0A4P7AJN7</accession>
<evidence type="ECO:0000256" key="4">
    <source>
        <dbReference type="ARBA" id="ARBA00022989"/>
    </source>
</evidence>
<keyword evidence="9" id="KW-1185">Reference proteome</keyword>
<evidence type="ECO:0000256" key="5">
    <source>
        <dbReference type="ARBA" id="ARBA00023136"/>
    </source>
</evidence>
<name>A0A4P7AJN7_9MOLU</name>
<evidence type="ECO:0000256" key="1">
    <source>
        <dbReference type="ARBA" id="ARBA00004651"/>
    </source>
</evidence>
<dbReference type="OrthoDB" id="45037at2"/>
<organism evidence="8 9">
    <name type="scientific">Spiroplasma gladiatoris</name>
    <dbReference type="NCBI Taxonomy" id="2143"/>
    <lineage>
        <taxon>Bacteria</taxon>
        <taxon>Bacillati</taxon>
        <taxon>Mycoplasmatota</taxon>
        <taxon>Mollicutes</taxon>
        <taxon>Entomoplasmatales</taxon>
        <taxon>Spiroplasmataceae</taxon>
        <taxon>Spiroplasma</taxon>
    </lineage>
</organism>
<dbReference type="InterPro" id="IPR001851">
    <property type="entry name" value="ABC_transp_permease"/>
</dbReference>
<feature type="coiled-coil region" evidence="6">
    <location>
        <begin position="547"/>
        <end position="581"/>
    </location>
</feature>
<dbReference type="CDD" id="cd06580">
    <property type="entry name" value="TM_PBP1_transp_TpRbsC_like"/>
    <property type="match status" value="1"/>
</dbReference>
<reference evidence="8 9" key="1">
    <citation type="submission" date="2019-03" db="EMBL/GenBank/DDBJ databases">
        <title>Complete genome sequence of Spiroplasma gladiatoris TG-1 (DSM 22552).</title>
        <authorList>
            <person name="Lin Y.-C."/>
            <person name="Chou L."/>
            <person name="Kuo C.-H."/>
        </authorList>
    </citation>
    <scope>NUCLEOTIDE SEQUENCE [LARGE SCALE GENOMIC DNA]</scope>
    <source>
        <strain evidence="8 9">TG-1</strain>
    </source>
</reference>
<dbReference type="AlphaFoldDB" id="A0A4P7AJN7"/>
<evidence type="ECO:0000313" key="9">
    <source>
        <dbReference type="Proteomes" id="UP000294309"/>
    </source>
</evidence>
<dbReference type="PANTHER" id="PTHR47089">
    <property type="entry name" value="ABC TRANSPORTER, PERMEASE PROTEIN"/>
    <property type="match status" value="1"/>
</dbReference>
<feature type="transmembrane region" description="Helical" evidence="7">
    <location>
        <begin position="348"/>
        <end position="367"/>
    </location>
</feature>
<proteinExistence type="predicted"/>
<dbReference type="KEGG" id="sgq:SGLAD_v1c05510"/>
<feature type="transmembrane region" description="Helical" evidence="7">
    <location>
        <begin position="305"/>
        <end position="327"/>
    </location>
</feature>
<evidence type="ECO:0000256" key="6">
    <source>
        <dbReference type="SAM" id="Coils"/>
    </source>
</evidence>
<feature type="transmembrane region" description="Helical" evidence="7">
    <location>
        <begin position="216"/>
        <end position="241"/>
    </location>
</feature>
<evidence type="ECO:0000256" key="2">
    <source>
        <dbReference type="ARBA" id="ARBA00022475"/>
    </source>
</evidence>
<protein>
    <submittedName>
        <fullName evidence="8">Ribose/galactose ABC transporter permease</fullName>
    </submittedName>
</protein>
<dbReference type="RefSeq" id="WP_134297539.1">
    <property type="nucleotide sequence ID" value="NZ_CP038013.1"/>
</dbReference>
<keyword evidence="6" id="KW-0175">Coiled coil</keyword>
<keyword evidence="3 7" id="KW-0812">Transmembrane</keyword>
<keyword evidence="5 7" id="KW-0472">Membrane</keyword>
<dbReference type="GO" id="GO:0022857">
    <property type="term" value="F:transmembrane transporter activity"/>
    <property type="evidence" value="ECO:0007669"/>
    <property type="project" value="InterPro"/>
</dbReference>
<evidence type="ECO:0000256" key="7">
    <source>
        <dbReference type="SAM" id="Phobius"/>
    </source>
</evidence>
<feature type="transmembrane region" description="Helical" evidence="7">
    <location>
        <begin position="138"/>
        <end position="158"/>
    </location>
</feature>
<evidence type="ECO:0000313" key="8">
    <source>
        <dbReference type="EMBL" id="QBQ07750.1"/>
    </source>
</evidence>
<dbReference type="Proteomes" id="UP000294309">
    <property type="component" value="Chromosome"/>
</dbReference>
<dbReference type="GO" id="GO:0005886">
    <property type="term" value="C:plasma membrane"/>
    <property type="evidence" value="ECO:0007669"/>
    <property type="project" value="UniProtKB-SubCell"/>
</dbReference>
<feature type="transmembrane region" description="Helical" evidence="7">
    <location>
        <begin position="262"/>
        <end position="285"/>
    </location>
</feature>
<dbReference type="PANTHER" id="PTHR47089:SF1">
    <property type="entry name" value="GUANOSINE ABC TRANSPORTER PERMEASE PROTEIN NUPP"/>
    <property type="match status" value="1"/>
</dbReference>
<dbReference type="Pfam" id="PF02653">
    <property type="entry name" value="BPD_transp_2"/>
    <property type="match status" value="1"/>
</dbReference>
<gene>
    <name evidence="8" type="ORF">SGLAD_v1c05510</name>
</gene>
<feature type="transmembrane region" description="Helical" evidence="7">
    <location>
        <begin position="80"/>
        <end position="99"/>
    </location>
</feature>
<feature type="transmembrane region" description="Helical" evidence="7">
    <location>
        <begin position="170"/>
        <end position="188"/>
    </location>
</feature>
<keyword evidence="4 7" id="KW-1133">Transmembrane helix</keyword>